<keyword evidence="8 13" id="KW-1278">Translocase</keyword>
<dbReference type="PRINTS" id="PR00119">
    <property type="entry name" value="CATATPASE"/>
</dbReference>
<dbReference type="InterPro" id="IPR001757">
    <property type="entry name" value="P_typ_ATPase"/>
</dbReference>
<keyword evidence="5 13" id="KW-0547">Nucleotide-binding</keyword>
<dbReference type="InterPro" id="IPR008250">
    <property type="entry name" value="ATPase_P-typ_transduc_dom_A_sf"/>
</dbReference>
<dbReference type="SUPFAM" id="SSF81660">
    <property type="entry name" value="Metal cation-transporting ATPase, ATP-binding domain N"/>
    <property type="match status" value="1"/>
</dbReference>
<evidence type="ECO:0000259" key="16">
    <source>
        <dbReference type="Pfam" id="PF00690"/>
    </source>
</evidence>
<evidence type="ECO:0000256" key="11">
    <source>
        <dbReference type="ARBA" id="ARBA00023180"/>
    </source>
</evidence>
<keyword evidence="6 13" id="KW-0067">ATP-binding</keyword>
<dbReference type="InterPro" id="IPR023299">
    <property type="entry name" value="ATPase_P-typ_cyto_dom_N"/>
</dbReference>
<dbReference type="NCBIfam" id="TIGR01494">
    <property type="entry name" value="ATPase_P-type"/>
    <property type="match status" value="1"/>
</dbReference>
<evidence type="ECO:0000313" key="18">
    <source>
        <dbReference type="Proteomes" id="UP001108280"/>
    </source>
</evidence>
<feature type="domain" description="P-type ATPase A" evidence="15">
    <location>
        <begin position="305"/>
        <end position="426"/>
    </location>
</feature>
<dbReference type="EC" id="7.2.2.-" evidence="13"/>
<keyword evidence="10 13" id="KW-0472">Membrane</keyword>
<dbReference type="GeneID" id="100751095"/>
<evidence type="ECO:0000256" key="7">
    <source>
        <dbReference type="ARBA" id="ARBA00022842"/>
    </source>
</evidence>
<dbReference type="AlphaFoldDB" id="A0A9J7FV95"/>
<evidence type="ECO:0000256" key="5">
    <source>
        <dbReference type="ARBA" id="ARBA00022741"/>
    </source>
</evidence>
<feature type="transmembrane region" description="Helical" evidence="13">
    <location>
        <begin position="443"/>
        <end position="464"/>
    </location>
</feature>
<dbReference type="PRINTS" id="PR00121">
    <property type="entry name" value="NAKATPASE"/>
</dbReference>
<comment type="similarity">
    <text evidence="2 13">Belongs to the cation transport ATPase (P-type) (TC 3.A.3) family. Type V subfamily.</text>
</comment>
<evidence type="ECO:0000256" key="14">
    <source>
        <dbReference type="SAM" id="MobiDB-lite"/>
    </source>
</evidence>
<dbReference type="FunFam" id="1.20.1110.10:FF:000023">
    <property type="entry name" value="Cation-transporting ATPase"/>
    <property type="match status" value="1"/>
</dbReference>
<dbReference type="NCBIfam" id="TIGR01657">
    <property type="entry name" value="P-ATPase-V"/>
    <property type="match status" value="1"/>
</dbReference>
<reference evidence="19" key="3">
    <citation type="submission" date="2025-08" db="UniProtKB">
        <authorList>
            <consortium name="RefSeq"/>
        </authorList>
    </citation>
    <scope>IDENTIFICATION</scope>
    <source>
        <strain evidence="19">17A/GY</strain>
        <tissue evidence="19">Liver</tissue>
    </source>
</reference>
<dbReference type="InterPro" id="IPR047821">
    <property type="entry name" value="P5B-type_ATPase"/>
</dbReference>
<feature type="transmembrane region" description="Helical" evidence="13">
    <location>
        <begin position="1086"/>
        <end position="1103"/>
    </location>
</feature>
<sequence>MEKSKNVHQALLNEGEENELSGLGALGRSHRATEIKGGLKEAPDKTKSYRSRRNTGQGEEEILEVFGYHTQNLRRALCLVTAVLTLGAIQLMFYWRPEWWVWTSCIPCPLQEADTVLLRTTDEFRRYIRKKVFCLHLSTLKFPVSKNPEEPLVADRHSVINQAVMKPELKIQCIQVQKIRYVWDFLEKRFQKVGLLEDSNTCFDIHHTFGWGLSSEEQEVRRLVCGPNAIEVEIQPIWKLLVKQVLNPFYVFQAFTLTLWLSQGYIEYSVAIIILTVISIVLSVYDLRQQSVKLHDLVEDHNKVQVTITVKGKGLQELESRLLVPGDVLILPGKTSLPCDAVLIDGSCVVNEGMLTGESIPVTKTPLPQTENTMPWKSHSLEDYRKHVLFCGTEVIQVKPSGQGPVRAVVLQTGYNTAKGDLVRSILYPRPLNFKLYNDAFKFMVFLACMGVVGFFYALGIYMYHEVPPRETATMALILLTATVPPVLPAALTIGNVYAQKRLKKKKIFCISPQRINMCGQINLVCFDKTGTLTEDGLDLWGTVPTAGDCFQAVHSFASGQTVPWGPLCAAMTSCHSLILLDGTIQGDPLDLKMFEGTGWNMEDCQVASCKIGMSDSSTVIKPGPKASQSPVDAITILRQFPFSSALQRMSVIAQLSGDLHPHVYMKGAPEMVARFCRTETVPKNFPQELKSYTVQGFRVIALAHKTLKMEKLSDLERLAREKVESELAFLGLLIMENRLKKETKPVLKELSEAHIRTVMITGDNLQTAITVAKNSEMIPVGSQVIIVEANEPGDLLPASVTWQLVGTQEPSPGKKETYIDIGNSSAPGGKGYHFAMSGKSYQVLFQHFYSMLPKILVNGTIFARMSPGQKSSLVEEFQKLNYCVGMCGDGANDCGALKMAHAGISLSEQEASVASPFTSKTANIECVPHLIREGRAALVSSFGVFKYLTMYGIIQFIGTSLLYWQLQLFGNYQYLMQDVAITLMVSLTMSINHAYPKLAPYRPAGQLLSPQLLLSVFLNSCFTCIVQVCAFLSVKQQPWYCEVYQYSECFLTKQSNFSTNMSLEQNWTGNSTLVPASVLSYESTTLWPIITFNCISAAFVFSKGKPFRKPIYTNYLFSLLLTSAAVLTIFILFSDFQDIYQGMEFIPTITSWRVSILVAAFVQFCVAFFVEDAILQNRELWLFIKKEFGFYSKSQYRILQRKLAEDATWPPTGRTDYADGGKNGFYINRAYESPEQIPRGKLGLGGQASEQHFWTRL</sequence>
<organism evidence="18 19">
    <name type="scientific">Cricetulus griseus</name>
    <name type="common">Chinese hamster</name>
    <name type="synonym">Cricetulus barabensis griseus</name>
    <dbReference type="NCBI Taxonomy" id="10029"/>
    <lineage>
        <taxon>Eukaryota</taxon>
        <taxon>Metazoa</taxon>
        <taxon>Chordata</taxon>
        <taxon>Craniata</taxon>
        <taxon>Vertebrata</taxon>
        <taxon>Euteleostomi</taxon>
        <taxon>Mammalia</taxon>
        <taxon>Eutheria</taxon>
        <taxon>Euarchontoglires</taxon>
        <taxon>Glires</taxon>
        <taxon>Rodentia</taxon>
        <taxon>Myomorpha</taxon>
        <taxon>Muroidea</taxon>
        <taxon>Cricetidae</taxon>
        <taxon>Cricetinae</taxon>
        <taxon>Cricetulus</taxon>
    </lineage>
</organism>
<evidence type="ECO:0000256" key="1">
    <source>
        <dbReference type="ARBA" id="ARBA00004141"/>
    </source>
</evidence>
<evidence type="ECO:0000256" key="6">
    <source>
        <dbReference type="ARBA" id="ARBA00022840"/>
    </source>
</evidence>
<dbReference type="InterPro" id="IPR044492">
    <property type="entry name" value="P_typ_ATPase_HD_dom"/>
</dbReference>
<feature type="transmembrane region" description="Helical" evidence="13">
    <location>
        <begin position="1013"/>
        <end position="1035"/>
    </location>
</feature>
<dbReference type="InterPro" id="IPR023214">
    <property type="entry name" value="HAD_sf"/>
</dbReference>
<dbReference type="Pfam" id="PF00122">
    <property type="entry name" value="E1-E2_ATPase"/>
    <property type="match status" value="1"/>
</dbReference>
<evidence type="ECO:0000256" key="10">
    <source>
        <dbReference type="ARBA" id="ARBA00023136"/>
    </source>
</evidence>
<dbReference type="CDD" id="cd07542">
    <property type="entry name" value="P-type_ATPase_cation"/>
    <property type="match status" value="1"/>
</dbReference>
<dbReference type="SUPFAM" id="SSF81665">
    <property type="entry name" value="Calcium ATPase, transmembrane domain M"/>
    <property type="match status" value="1"/>
</dbReference>
<name>A0A9J7FV95_CRIGR</name>
<feature type="transmembrane region" description="Helical" evidence="13">
    <location>
        <begin position="76"/>
        <end position="95"/>
    </location>
</feature>
<dbReference type="Gene3D" id="3.40.50.1000">
    <property type="entry name" value="HAD superfamily/HAD-like"/>
    <property type="match status" value="1"/>
</dbReference>
<protein>
    <recommendedName>
        <fullName evidence="13">Cation-transporting ATPase</fullName>
        <ecNumber evidence="13">7.2.2.-</ecNumber>
    </recommendedName>
</protein>
<feature type="transmembrane region" description="Helical" evidence="13">
    <location>
        <begin position="265"/>
        <end position="285"/>
    </location>
</feature>
<keyword evidence="18" id="KW-1185">Reference proteome</keyword>
<dbReference type="InterPro" id="IPR004014">
    <property type="entry name" value="ATPase_P-typ_cation-transptr_N"/>
</dbReference>
<dbReference type="FunFam" id="2.70.150.10:FF:000035">
    <property type="entry name" value="Cation-transporting ATPase"/>
    <property type="match status" value="1"/>
</dbReference>
<feature type="transmembrane region" description="Helical" evidence="13">
    <location>
        <begin position="476"/>
        <end position="499"/>
    </location>
</feature>
<keyword evidence="9 13" id="KW-1133">Transmembrane helix</keyword>
<feature type="transmembrane region" description="Helical" evidence="13">
    <location>
        <begin position="1155"/>
        <end position="1176"/>
    </location>
</feature>
<comment type="subcellular location">
    <subcellularLocation>
        <location evidence="1 13">Membrane</location>
        <topology evidence="1 13">Multi-pass membrane protein</topology>
    </subcellularLocation>
</comment>
<proteinExistence type="inferred from homology"/>
<dbReference type="PROSITE" id="PS00154">
    <property type="entry name" value="ATPASE_E1_E2"/>
    <property type="match status" value="1"/>
</dbReference>
<dbReference type="SFLD" id="SFLDF00027">
    <property type="entry name" value="p-type_atpase"/>
    <property type="match status" value="1"/>
</dbReference>
<dbReference type="Gene3D" id="3.40.1110.10">
    <property type="entry name" value="Calcium-transporting ATPase, cytoplasmic domain N"/>
    <property type="match status" value="1"/>
</dbReference>
<accession>A0A9J7FV95</accession>
<dbReference type="GO" id="GO:0015203">
    <property type="term" value="F:polyamine transmembrane transporter activity"/>
    <property type="evidence" value="ECO:0007669"/>
    <property type="project" value="TreeGrafter"/>
</dbReference>
<dbReference type="GO" id="GO:0015662">
    <property type="term" value="F:P-type ion transporter activity"/>
    <property type="evidence" value="ECO:0007669"/>
    <property type="project" value="InterPro"/>
</dbReference>
<dbReference type="InterPro" id="IPR006544">
    <property type="entry name" value="P-type_TPase_V"/>
</dbReference>
<dbReference type="InterPro" id="IPR047819">
    <property type="entry name" value="P5A-ATPase_N"/>
</dbReference>
<dbReference type="GO" id="GO:0006874">
    <property type="term" value="P:intracellular calcium ion homeostasis"/>
    <property type="evidence" value="ECO:0007669"/>
    <property type="project" value="TreeGrafter"/>
</dbReference>
<keyword evidence="7 13" id="KW-0460">Magnesium</keyword>
<evidence type="ECO:0000256" key="8">
    <source>
        <dbReference type="ARBA" id="ARBA00022967"/>
    </source>
</evidence>
<dbReference type="Pfam" id="PF00690">
    <property type="entry name" value="Cation_ATPase_N"/>
    <property type="match status" value="1"/>
</dbReference>
<dbReference type="SUPFAM" id="SSF56784">
    <property type="entry name" value="HAD-like"/>
    <property type="match status" value="1"/>
</dbReference>
<dbReference type="InterPro" id="IPR023298">
    <property type="entry name" value="ATPase_P-typ_TM_dom_sf"/>
</dbReference>
<dbReference type="OrthoDB" id="48943at2759"/>
<feature type="transmembrane region" description="Helical" evidence="13">
    <location>
        <begin position="973"/>
        <end position="992"/>
    </location>
</feature>
<evidence type="ECO:0000256" key="3">
    <source>
        <dbReference type="ARBA" id="ARBA00022692"/>
    </source>
</evidence>
<feature type="compositionally biased region" description="Basic and acidic residues" evidence="14">
    <location>
        <begin position="31"/>
        <end position="47"/>
    </location>
</feature>
<dbReference type="GO" id="GO:0031902">
    <property type="term" value="C:late endosome membrane"/>
    <property type="evidence" value="ECO:0007669"/>
    <property type="project" value="TreeGrafter"/>
</dbReference>
<dbReference type="Gene3D" id="1.20.1110.10">
    <property type="entry name" value="Calcium-transporting ATPase, transmembrane domain"/>
    <property type="match status" value="1"/>
</dbReference>
<feature type="transmembrane region" description="Helical" evidence="13">
    <location>
        <begin position="1115"/>
        <end position="1135"/>
    </location>
</feature>
<dbReference type="FunFam" id="3.40.1110.10:FF:000028">
    <property type="entry name" value="Cation-transporting ATPase"/>
    <property type="match status" value="1"/>
</dbReference>
<reference evidence="18" key="2">
    <citation type="journal article" date="2020" name="Biotechnol. Bioeng.">
        <title>Chromosome-scale scaffolds for the Chinese hamster reference genome assembly to facilitate the study of the CHO epigenome.</title>
        <authorList>
            <person name="Hilliard W."/>
            <person name="MacDonald M."/>
            <person name="Lee K.H."/>
        </authorList>
    </citation>
    <scope>NUCLEOTIDE SEQUENCE [LARGE SCALE GENOMIC DNA]</scope>
    <source>
        <strain evidence="18">17A/GY</strain>
    </source>
</reference>
<dbReference type="Pfam" id="PF13246">
    <property type="entry name" value="Cation_ATPase"/>
    <property type="match status" value="1"/>
</dbReference>
<evidence type="ECO:0000256" key="9">
    <source>
        <dbReference type="ARBA" id="ARBA00022989"/>
    </source>
</evidence>
<evidence type="ECO:0000313" key="19">
    <source>
        <dbReference type="RefSeq" id="XP_027269074.2"/>
    </source>
</evidence>
<feature type="region of interest" description="Disordered" evidence="14">
    <location>
        <begin position="1"/>
        <end position="55"/>
    </location>
</feature>
<dbReference type="PANTHER" id="PTHR45630">
    <property type="entry name" value="CATION-TRANSPORTING ATPASE-RELATED"/>
    <property type="match status" value="1"/>
</dbReference>
<dbReference type="SUPFAM" id="SSF81653">
    <property type="entry name" value="Calcium ATPase, transduction domain A"/>
    <property type="match status" value="1"/>
</dbReference>
<dbReference type="InterPro" id="IPR036412">
    <property type="entry name" value="HAD-like_sf"/>
</dbReference>
<reference evidence="18" key="1">
    <citation type="journal article" date="2018" name="Biotechnol. Bioeng.">
        <title>A reference genome of the Chinese hamster based on a hybrid assembly strategy.</title>
        <authorList>
            <person name="Rupp O."/>
            <person name="MacDonald M.L."/>
            <person name="Li S."/>
            <person name="Dhiman H."/>
            <person name="Polson S."/>
            <person name="Griep S."/>
            <person name="Heffner K."/>
            <person name="Hernandez I."/>
            <person name="Brinkrolf K."/>
            <person name="Jadhav V."/>
            <person name="Samoudi M."/>
            <person name="Hao H."/>
            <person name="Kingham B."/>
            <person name="Goesmann A."/>
            <person name="Betenbaugh M.J."/>
            <person name="Lewis N.E."/>
            <person name="Borth N."/>
            <person name="Lee K.H."/>
        </authorList>
    </citation>
    <scope>NUCLEOTIDE SEQUENCE [LARGE SCALE GENOMIC DNA]</scope>
    <source>
        <strain evidence="18">17A/GY</strain>
    </source>
</reference>
<dbReference type="InterPro" id="IPR018303">
    <property type="entry name" value="ATPase_P-typ_P_site"/>
</dbReference>
<evidence type="ECO:0000256" key="12">
    <source>
        <dbReference type="ARBA" id="ARBA00049360"/>
    </source>
</evidence>
<feature type="domain" description="Cation-transporting P-type ATPase N-terminal" evidence="16">
    <location>
        <begin position="212"/>
        <end position="255"/>
    </location>
</feature>
<evidence type="ECO:0000256" key="13">
    <source>
        <dbReference type="RuleBase" id="RU362082"/>
    </source>
</evidence>
<dbReference type="FunFam" id="3.40.50.1000:FF:000075">
    <property type="entry name" value="Cation-transporting ATPase"/>
    <property type="match status" value="1"/>
</dbReference>
<feature type="domain" description="P5B-type ATPase N-terminal" evidence="17">
    <location>
        <begin position="59"/>
        <end position="184"/>
    </location>
</feature>
<evidence type="ECO:0000259" key="15">
    <source>
        <dbReference type="Pfam" id="PF00122"/>
    </source>
</evidence>
<dbReference type="KEGG" id="cge:100751095"/>
<dbReference type="SFLD" id="SFLDS00003">
    <property type="entry name" value="Haloacid_Dehalogenase"/>
    <property type="match status" value="1"/>
</dbReference>
<gene>
    <name evidence="19" type="primary">LOC100751095</name>
</gene>
<feature type="transmembrane region" description="Helical" evidence="13">
    <location>
        <begin position="945"/>
        <end position="967"/>
    </location>
</feature>
<keyword evidence="11" id="KW-0325">Glycoprotein</keyword>
<dbReference type="GO" id="GO:0005524">
    <property type="term" value="F:ATP binding"/>
    <property type="evidence" value="ECO:0007669"/>
    <property type="project" value="UniProtKB-UniRule"/>
</dbReference>
<dbReference type="PANTHER" id="PTHR45630:SF4">
    <property type="entry name" value="CATION-TRANSPORTING ATPASE 13A5-RELATED"/>
    <property type="match status" value="1"/>
</dbReference>
<dbReference type="Gene3D" id="2.70.150.10">
    <property type="entry name" value="Calcium-transporting ATPase, cytoplasmic transduction domain A"/>
    <property type="match status" value="1"/>
</dbReference>
<dbReference type="Pfam" id="PF12409">
    <property type="entry name" value="P5-ATPase"/>
    <property type="match status" value="1"/>
</dbReference>
<dbReference type="GO" id="GO:0046872">
    <property type="term" value="F:metal ion binding"/>
    <property type="evidence" value="ECO:0007669"/>
    <property type="project" value="UniProtKB-UniRule"/>
</dbReference>
<keyword evidence="4 13" id="KW-0479">Metal-binding</keyword>
<dbReference type="InterPro" id="IPR059000">
    <property type="entry name" value="ATPase_P-type_domA"/>
</dbReference>
<evidence type="ECO:0000259" key="17">
    <source>
        <dbReference type="Pfam" id="PF12409"/>
    </source>
</evidence>
<keyword evidence="3 13" id="KW-0812">Transmembrane</keyword>
<dbReference type="SFLD" id="SFLDG00002">
    <property type="entry name" value="C1.7:_P-type_atpase_like"/>
    <property type="match status" value="1"/>
</dbReference>
<evidence type="ECO:0000256" key="4">
    <source>
        <dbReference type="ARBA" id="ARBA00022723"/>
    </source>
</evidence>
<dbReference type="Proteomes" id="UP001108280">
    <property type="component" value="Chromosome 4"/>
</dbReference>
<comment type="catalytic activity">
    <reaction evidence="12 13">
        <text>ATP + H2O = ADP + phosphate + H(+)</text>
        <dbReference type="Rhea" id="RHEA:13065"/>
        <dbReference type="ChEBI" id="CHEBI:15377"/>
        <dbReference type="ChEBI" id="CHEBI:15378"/>
        <dbReference type="ChEBI" id="CHEBI:30616"/>
        <dbReference type="ChEBI" id="CHEBI:43474"/>
        <dbReference type="ChEBI" id="CHEBI:456216"/>
    </reaction>
</comment>
<evidence type="ECO:0000256" key="2">
    <source>
        <dbReference type="ARBA" id="ARBA00006000"/>
    </source>
</evidence>
<dbReference type="RefSeq" id="XP_027269074.2">
    <property type="nucleotide sequence ID" value="XM_027413273.2"/>
</dbReference>
<dbReference type="GO" id="GO:0019829">
    <property type="term" value="F:ATPase-coupled monoatomic cation transmembrane transporter activity"/>
    <property type="evidence" value="ECO:0007669"/>
    <property type="project" value="UniProtKB-UniRule"/>
</dbReference>
<dbReference type="GO" id="GO:0016887">
    <property type="term" value="F:ATP hydrolysis activity"/>
    <property type="evidence" value="ECO:0007669"/>
    <property type="project" value="InterPro"/>
</dbReference>